<evidence type="ECO:0000313" key="5">
    <source>
        <dbReference type="Proteomes" id="UP000799777"/>
    </source>
</evidence>
<name>A0A9P4HE69_9PLEO</name>
<dbReference type="OrthoDB" id="3647at2759"/>
<dbReference type="GO" id="GO:0032259">
    <property type="term" value="P:methylation"/>
    <property type="evidence" value="ECO:0007669"/>
    <property type="project" value="UniProtKB-KW"/>
</dbReference>
<dbReference type="Gene3D" id="3.40.50.150">
    <property type="entry name" value="Vaccinia Virus protein VP39"/>
    <property type="match status" value="1"/>
</dbReference>
<accession>A0A9P4HE69</accession>
<sequence length="266" mass="29500">MAEHDAKEDAPDTQNTQYDQIGTKYNAIKVLPSVEPEEPSVVKALGDMKGSRCLDLACGTGKMTSLLARLGASSVLSYDISSSMIDGAKATYPPPQYPNLTFKVRDCSVPGDMKHDSPFDIVFAGWFLNYAGTEVELTNMFRVIEQNLAPDGRFVGVTTNVADPWVTQPKMDFYGLDILVLDSAYVAPDTKQKVGITARVVVKDDTPFSFDVFQFKKEVYERCAAAAGLRLTWGNLVLPDDERVTEGFWERYVERPTFSVIEAVRL</sequence>
<feature type="domain" description="Methyltransferase" evidence="3">
    <location>
        <begin position="54"/>
        <end position="152"/>
    </location>
</feature>
<dbReference type="PANTHER" id="PTHR43861:SF1">
    <property type="entry name" value="TRANS-ACONITATE 2-METHYLTRANSFERASE"/>
    <property type="match status" value="1"/>
</dbReference>
<keyword evidence="2" id="KW-0808">Transferase</keyword>
<protein>
    <submittedName>
        <fullName evidence="4">S-adenosyl-L-methionine-dependent methyltransferase</fullName>
    </submittedName>
</protein>
<dbReference type="CDD" id="cd02440">
    <property type="entry name" value="AdoMet_MTases"/>
    <property type="match status" value="1"/>
</dbReference>
<dbReference type="InterPro" id="IPR029063">
    <property type="entry name" value="SAM-dependent_MTases_sf"/>
</dbReference>
<organism evidence="4 5">
    <name type="scientific">Setomelanomma holmii</name>
    <dbReference type="NCBI Taxonomy" id="210430"/>
    <lineage>
        <taxon>Eukaryota</taxon>
        <taxon>Fungi</taxon>
        <taxon>Dikarya</taxon>
        <taxon>Ascomycota</taxon>
        <taxon>Pezizomycotina</taxon>
        <taxon>Dothideomycetes</taxon>
        <taxon>Pleosporomycetidae</taxon>
        <taxon>Pleosporales</taxon>
        <taxon>Pleosporineae</taxon>
        <taxon>Phaeosphaeriaceae</taxon>
        <taxon>Setomelanomma</taxon>
    </lineage>
</organism>
<dbReference type="AlphaFoldDB" id="A0A9P4HE69"/>
<dbReference type="InterPro" id="IPR041698">
    <property type="entry name" value="Methyltransf_25"/>
</dbReference>
<gene>
    <name evidence="4" type="ORF">EK21DRAFT_86897</name>
</gene>
<evidence type="ECO:0000259" key="3">
    <source>
        <dbReference type="Pfam" id="PF13649"/>
    </source>
</evidence>
<dbReference type="SUPFAM" id="SSF53335">
    <property type="entry name" value="S-adenosyl-L-methionine-dependent methyltransferases"/>
    <property type="match status" value="1"/>
</dbReference>
<dbReference type="PANTHER" id="PTHR43861">
    <property type="entry name" value="TRANS-ACONITATE 2-METHYLTRANSFERASE-RELATED"/>
    <property type="match status" value="1"/>
</dbReference>
<dbReference type="Pfam" id="PF13649">
    <property type="entry name" value="Methyltransf_25"/>
    <property type="match status" value="1"/>
</dbReference>
<dbReference type="GO" id="GO:0008168">
    <property type="term" value="F:methyltransferase activity"/>
    <property type="evidence" value="ECO:0007669"/>
    <property type="project" value="UniProtKB-KW"/>
</dbReference>
<comment type="caution">
    <text evidence="4">The sequence shown here is derived from an EMBL/GenBank/DDBJ whole genome shotgun (WGS) entry which is preliminary data.</text>
</comment>
<keyword evidence="5" id="KW-1185">Reference proteome</keyword>
<dbReference type="EMBL" id="ML978170">
    <property type="protein sequence ID" value="KAF2032893.1"/>
    <property type="molecule type" value="Genomic_DNA"/>
</dbReference>
<proteinExistence type="predicted"/>
<reference evidence="4" key="1">
    <citation type="journal article" date="2020" name="Stud. Mycol.">
        <title>101 Dothideomycetes genomes: a test case for predicting lifestyles and emergence of pathogens.</title>
        <authorList>
            <person name="Haridas S."/>
            <person name="Albert R."/>
            <person name="Binder M."/>
            <person name="Bloem J."/>
            <person name="Labutti K."/>
            <person name="Salamov A."/>
            <person name="Andreopoulos B."/>
            <person name="Baker S."/>
            <person name="Barry K."/>
            <person name="Bills G."/>
            <person name="Bluhm B."/>
            <person name="Cannon C."/>
            <person name="Castanera R."/>
            <person name="Culley D."/>
            <person name="Daum C."/>
            <person name="Ezra D."/>
            <person name="Gonzalez J."/>
            <person name="Henrissat B."/>
            <person name="Kuo A."/>
            <person name="Liang C."/>
            <person name="Lipzen A."/>
            <person name="Lutzoni F."/>
            <person name="Magnuson J."/>
            <person name="Mondo S."/>
            <person name="Nolan M."/>
            <person name="Ohm R."/>
            <person name="Pangilinan J."/>
            <person name="Park H.-J."/>
            <person name="Ramirez L."/>
            <person name="Alfaro M."/>
            <person name="Sun H."/>
            <person name="Tritt A."/>
            <person name="Yoshinaga Y."/>
            <person name="Zwiers L.-H."/>
            <person name="Turgeon B."/>
            <person name="Goodwin S."/>
            <person name="Spatafora J."/>
            <person name="Crous P."/>
            <person name="Grigoriev I."/>
        </authorList>
    </citation>
    <scope>NUCLEOTIDE SEQUENCE</scope>
    <source>
        <strain evidence="4">CBS 110217</strain>
    </source>
</reference>
<evidence type="ECO:0000313" key="4">
    <source>
        <dbReference type="EMBL" id="KAF2032893.1"/>
    </source>
</evidence>
<evidence type="ECO:0000256" key="1">
    <source>
        <dbReference type="ARBA" id="ARBA00022603"/>
    </source>
</evidence>
<evidence type="ECO:0000256" key="2">
    <source>
        <dbReference type="ARBA" id="ARBA00022679"/>
    </source>
</evidence>
<keyword evidence="1 4" id="KW-0489">Methyltransferase</keyword>
<dbReference type="Proteomes" id="UP000799777">
    <property type="component" value="Unassembled WGS sequence"/>
</dbReference>